<dbReference type="Proteomes" id="UP000259636">
    <property type="component" value="Chromosome"/>
</dbReference>
<reference evidence="2 3" key="1">
    <citation type="submission" date="2018-08" db="EMBL/GenBank/DDBJ databases">
        <authorList>
            <person name="Ferrada E.E."/>
            <person name="Latorre B.A."/>
        </authorList>
    </citation>
    <scope>NUCLEOTIDE SEQUENCE [LARGE SCALE GENOMIC DNA]</scope>
    <source>
        <strain evidence="2 3">VK-A60T</strain>
    </source>
</reference>
<evidence type="ECO:0000313" key="3">
    <source>
        <dbReference type="Proteomes" id="UP000259636"/>
    </source>
</evidence>
<dbReference type="RefSeq" id="WP_101280585.1">
    <property type="nucleotide sequence ID" value="NZ_CP031742.1"/>
</dbReference>
<gene>
    <name evidence="2" type="ORF">D0C37_22045</name>
</gene>
<proteinExistence type="predicted"/>
<name>A0A385DEV7_9ACTN</name>
<dbReference type="EMBL" id="CP031742">
    <property type="protein sequence ID" value="AXQ57022.1"/>
    <property type="molecule type" value="Genomic_DNA"/>
</dbReference>
<evidence type="ECO:0000313" key="2">
    <source>
        <dbReference type="EMBL" id="AXQ57022.1"/>
    </source>
</evidence>
<dbReference type="AlphaFoldDB" id="A0A385DEV7"/>
<dbReference type="GeneID" id="300116830"/>
<dbReference type="KEGG" id="sky:D0C37_22045"/>
<protein>
    <submittedName>
        <fullName evidence="2">Uncharacterized protein</fullName>
    </submittedName>
</protein>
<sequence length="160" mass="16897">MAHTERSRRIAAPGPAPAPGRVQGTPGRLVGPAAGRPVALGAGLFRNRSAALLGTVARLDQAVDEEAGRRFAESVAGAYAEEFGAVPLGLVARCLLGPPYVDHILNLSGVIVRHFAPYTAMPEPFDRARMLARSDGYLYVEVFSDGLTVPVRPDGTVVRP</sequence>
<organism evidence="2 3">
    <name type="scientific">Streptomyces koyangensis</name>
    <dbReference type="NCBI Taxonomy" id="188770"/>
    <lineage>
        <taxon>Bacteria</taxon>
        <taxon>Bacillati</taxon>
        <taxon>Actinomycetota</taxon>
        <taxon>Actinomycetes</taxon>
        <taxon>Kitasatosporales</taxon>
        <taxon>Streptomycetaceae</taxon>
        <taxon>Streptomyces</taxon>
        <taxon>Streptomyces aurantiacus group</taxon>
    </lineage>
</organism>
<accession>A0A385DEV7</accession>
<feature type="region of interest" description="Disordered" evidence="1">
    <location>
        <begin position="1"/>
        <end position="29"/>
    </location>
</feature>
<evidence type="ECO:0000256" key="1">
    <source>
        <dbReference type="SAM" id="MobiDB-lite"/>
    </source>
</evidence>